<evidence type="ECO:0000313" key="2">
    <source>
        <dbReference type="Proteomes" id="UP000298111"/>
    </source>
</evidence>
<dbReference type="EMBL" id="RCIY01000095">
    <property type="protein sequence ID" value="TGG77267.1"/>
    <property type="molecule type" value="Genomic_DNA"/>
</dbReference>
<comment type="caution">
    <text evidence="1">The sequence shown here is derived from an EMBL/GenBank/DDBJ whole genome shotgun (WGS) entry which is preliminary data.</text>
</comment>
<dbReference type="GeneID" id="75183393"/>
<evidence type="ECO:0000313" key="1">
    <source>
        <dbReference type="EMBL" id="TGG77267.1"/>
    </source>
</evidence>
<dbReference type="Proteomes" id="UP000298111">
    <property type="component" value="Unassembled WGS sequence"/>
</dbReference>
<dbReference type="Pfam" id="PF13517">
    <property type="entry name" value="FG-GAP_3"/>
    <property type="match status" value="1"/>
</dbReference>
<dbReference type="AlphaFoldDB" id="A0A6C1C2B4"/>
<organism evidence="1 2">
    <name type="scientific">Streptomyces albus</name>
    <dbReference type="NCBI Taxonomy" id="1888"/>
    <lineage>
        <taxon>Bacteria</taxon>
        <taxon>Bacillati</taxon>
        <taxon>Actinomycetota</taxon>
        <taxon>Actinomycetes</taxon>
        <taxon>Kitasatosporales</taxon>
        <taxon>Streptomycetaceae</taxon>
        <taxon>Streptomyces</taxon>
    </lineage>
</organism>
<dbReference type="RefSeq" id="WP_016469252.1">
    <property type="nucleotide sequence ID" value="NZ_BBQG01000038.1"/>
</dbReference>
<sequence>MLRTRSRWIAAPLAAAALTLSYAGYQASAAEPSNADAPAVCLADATTLLGDLDGDGHQDKITNPGHTGTEMTVQWGGADGSFGKKHTVRSLVGAKKGEIVSAAVADFENDGTLDLVVNVVEPSGGDDPSMARLAEYRQGPLNRTDLTSDNARHFDIGDRGEVKQLAVAQYNDDAYPDLAVLNNAGDGQMDRDVRLSQPGGGLGDFDSEAKQKYGEYGTWAEPPAMPTDGWQQFYKSCS</sequence>
<proteinExistence type="predicted"/>
<dbReference type="InterPro" id="IPR013517">
    <property type="entry name" value="FG-GAP"/>
</dbReference>
<gene>
    <name evidence="1" type="ORF">D8771_27570</name>
</gene>
<dbReference type="InterPro" id="IPR028994">
    <property type="entry name" value="Integrin_alpha_N"/>
</dbReference>
<dbReference type="SUPFAM" id="SSF69318">
    <property type="entry name" value="Integrin alpha N-terminal domain"/>
    <property type="match status" value="1"/>
</dbReference>
<reference evidence="1 2" key="1">
    <citation type="submission" date="2018-10" db="EMBL/GenBank/DDBJ databases">
        <title>Isolation of pseudouridimycin from Streptomyces albus DSM 40763.</title>
        <authorList>
            <person name="Rosenqvist P."/>
            <person name="Metsae-Ketelae M."/>
            <person name="Virta P."/>
        </authorList>
    </citation>
    <scope>NUCLEOTIDE SEQUENCE [LARGE SCALE GENOMIC DNA]</scope>
    <source>
        <strain evidence="1 2">DSM 40763</strain>
    </source>
</reference>
<protein>
    <submittedName>
        <fullName evidence="1">VCBS repeat-containing protein</fullName>
    </submittedName>
</protein>
<name>A0A6C1C2B4_9ACTN</name>
<accession>A0A6C1C2B4</accession>